<dbReference type="Proteomes" id="UP000651208">
    <property type="component" value="Unassembled WGS sequence"/>
</dbReference>
<evidence type="ECO:0000256" key="4">
    <source>
        <dbReference type="ARBA" id="ARBA00022692"/>
    </source>
</evidence>
<protein>
    <submittedName>
        <fullName evidence="9">DedA family protein</fullName>
    </submittedName>
</protein>
<comment type="caution">
    <text evidence="7">Lacks conserved residue(s) required for the propagation of feature annotation.</text>
</comment>
<dbReference type="EMBL" id="JABURY010000016">
    <property type="protein sequence ID" value="MBC9131143.1"/>
    <property type="molecule type" value="Genomic_DNA"/>
</dbReference>
<evidence type="ECO:0000256" key="3">
    <source>
        <dbReference type="ARBA" id="ARBA00022475"/>
    </source>
</evidence>
<keyword evidence="3 7" id="KW-1003">Cell membrane</keyword>
<gene>
    <name evidence="9" type="ORF">FcAc13_07450</name>
</gene>
<keyword evidence="10" id="KW-1185">Reference proteome</keyword>
<dbReference type="Pfam" id="PF09335">
    <property type="entry name" value="VTT_dom"/>
    <property type="match status" value="1"/>
</dbReference>
<proteinExistence type="inferred from homology"/>
<keyword evidence="5 7" id="KW-1133">Transmembrane helix</keyword>
<comment type="caution">
    <text evidence="9">The sequence shown here is derived from an EMBL/GenBank/DDBJ whole genome shotgun (WGS) entry which is preliminary data.</text>
</comment>
<name>A0ABR7QY37_9GAMM</name>
<keyword evidence="4 7" id="KW-0812">Transmembrane</keyword>
<organism evidence="9 10">
    <name type="scientific">Frischella japonica</name>
    <dbReference type="NCBI Taxonomy" id="2741544"/>
    <lineage>
        <taxon>Bacteria</taxon>
        <taxon>Pseudomonadati</taxon>
        <taxon>Pseudomonadota</taxon>
        <taxon>Gammaproteobacteria</taxon>
        <taxon>Orbales</taxon>
        <taxon>Orbaceae</taxon>
        <taxon>Frischella</taxon>
    </lineage>
</organism>
<feature type="domain" description="VTT" evidence="8">
    <location>
        <begin position="41"/>
        <end position="165"/>
    </location>
</feature>
<accession>A0ABR7QY37</accession>
<dbReference type="InterPro" id="IPR032818">
    <property type="entry name" value="DedA-like"/>
</dbReference>
<evidence type="ECO:0000313" key="9">
    <source>
        <dbReference type="EMBL" id="MBC9131143.1"/>
    </source>
</evidence>
<evidence type="ECO:0000256" key="5">
    <source>
        <dbReference type="ARBA" id="ARBA00022989"/>
    </source>
</evidence>
<evidence type="ECO:0000256" key="1">
    <source>
        <dbReference type="ARBA" id="ARBA00004651"/>
    </source>
</evidence>
<feature type="transmembrane region" description="Helical" evidence="7">
    <location>
        <begin position="21"/>
        <end position="54"/>
    </location>
</feature>
<comment type="subcellular location">
    <subcellularLocation>
        <location evidence="1 7">Cell membrane</location>
        <topology evidence="1 7">Multi-pass membrane protein</topology>
    </subcellularLocation>
</comment>
<sequence>MSIHEITQLTMEFIKTHQMWALPIIFLLSFGESLAIISLVIPATAVLLAAGALIGTDLLPFVPTMLAASFGAICGDWISYWLGKHYHQKVIQSWPLNKHPKLVYRAEQFFQRFGIMGVFIGRFFGPLRALVPLVAGAMHMPNLKFNIANITSAPIWAFVILAPGAFGMQWLETFFG</sequence>
<feature type="transmembrane region" description="Helical" evidence="7">
    <location>
        <begin position="155"/>
        <end position="175"/>
    </location>
</feature>
<evidence type="ECO:0000313" key="10">
    <source>
        <dbReference type="Proteomes" id="UP000651208"/>
    </source>
</evidence>
<feature type="transmembrane region" description="Helical" evidence="7">
    <location>
        <begin position="60"/>
        <end position="82"/>
    </location>
</feature>
<evidence type="ECO:0000256" key="7">
    <source>
        <dbReference type="RuleBase" id="RU367016"/>
    </source>
</evidence>
<comment type="similarity">
    <text evidence="2 7">Belongs to the DedA family.</text>
</comment>
<dbReference type="RefSeq" id="WP_187755583.1">
    <property type="nucleotide sequence ID" value="NZ_JABURY010000016.1"/>
</dbReference>
<dbReference type="PANTHER" id="PTHR30353">
    <property type="entry name" value="INNER MEMBRANE PROTEIN DEDA-RELATED"/>
    <property type="match status" value="1"/>
</dbReference>
<dbReference type="InterPro" id="IPR032816">
    <property type="entry name" value="VTT_dom"/>
</dbReference>
<dbReference type="PANTHER" id="PTHR30353:SF15">
    <property type="entry name" value="INNER MEMBRANE PROTEIN YABI"/>
    <property type="match status" value="1"/>
</dbReference>
<evidence type="ECO:0000259" key="8">
    <source>
        <dbReference type="Pfam" id="PF09335"/>
    </source>
</evidence>
<evidence type="ECO:0000256" key="2">
    <source>
        <dbReference type="ARBA" id="ARBA00010792"/>
    </source>
</evidence>
<keyword evidence="6 7" id="KW-0472">Membrane</keyword>
<evidence type="ECO:0000256" key="6">
    <source>
        <dbReference type="ARBA" id="ARBA00023136"/>
    </source>
</evidence>
<reference evidence="9 10" key="1">
    <citation type="submission" date="2020-06" db="EMBL/GenBank/DDBJ databases">
        <title>Frischella cerana isolated from Apis cerana gut homogenate.</title>
        <authorList>
            <person name="Wolter L.A."/>
            <person name="Suenami S."/>
            <person name="Miyazaki R."/>
        </authorList>
    </citation>
    <scope>NUCLEOTIDE SEQUENCE [LARGE SCALE GENOMIC DNA]</scope>
    <source>
        <strain evidence="9 10">Ac13</strain>
    </source>
</reference>